<evidence type="ECO:0000256" key="1">
    <source>
        <dbReference type="SAM" id="MobiDB-lite"/>
    </source>
</evidence>
<keyword evidence="3" id="KW-1185">Reference proteome</keyword>
<evidence type="ECO:0008006" key="4">
    <source>
        <dbReference type="Google" id="ProtNLM"/>
    </source>
</evidence>
<reference evidence="2 3" key="1">
    <citation type="journal article" date="2017" name="Elife">
        <title>Extensive horizontal gene transfer in cheese-associated bacteria.</title>
        <authorList>
            <person name="Bonham K.S."/>
            <person name="Wolfe B.E."/>
            <person name="Dutton R.J."/>
        </authorList>
    </citation>
    <scope>NUCLEOTIDE SEQUENCE [LARGE SCALE GENOMIC DNA]</scope>
    <source>
        <strain evidence="2 3">341_9</strain>
    </source>
</reference>
<evidence type="ECO:0000313" key="3">
    <source>
        <dbReference type="Proteomes" id="UP000218598"/>
    </source>
</evidence>
<dbReference type="AlphaFoldDB" id="A0A2A3YJM7"/>
<sequence length="125" mass="13434">MALVAELMAAWASGEHAPVQEWLAEGSRWSLVGTADQDDREARGGDQSAADETSRGGSAVVPAPFEAETGEILSVLNHGRLAACDGFLMRGEERVDFCHVIRFAGTGKTSRIREIRTYLQPSDAS</sequence>
<proteinExistence type="predicted"/>
<gene>
    <name evidence="2" type="ORF">CIK66_08380</name>
</gene>
<comment type="caution">
    <text evidence="2">The sequence shown here is derived from an EMBL/GenBank/DDBJ whole genome shotgun (WGS) entry which is preliminary data.</text>
</comment>
<protein>
    <recommendedName>
        <fullName evidence="4">SnoaL-like domain-containing protein</fullName>
    </recommendedName>
</protein>
<name>A0A2A3YJM7_9MICO</name>
<feature type="region of interest" description="Disordered" evidence="1">
    <location>
        <begin position="34"/>
        <end position="61"/>
    </location>
</feature>
<organism evidence="2 3">
    <name type="scientific">Brachybacterium alimentarium</name>
    <dbReference type="NCBI Taxonomy" id="47845"/>
    <lineage>
        <taxon>Bacteria</taxon>
        <taxon>Bacillati</taxon>
        <taxon>Actinomycetota</taxon>
        <taxon>Actinomycetes</taxon>
        <taxon>Micrococcales</taxon>
        <taxon>Dermabacteraceae</taxon>
        <taxon>Brachybacterium</taxon>
    </lineage>
</organism>
<accession>A0A2A3YJM7</accession>
<dbReference type="EMBL" id="NRGR01000014">
    <property type="protein sequence ID" value="PCC39546.1"/>
    <property type="molecule type" value="Genomic_DNA"/>
</dbReference>
<evidence type="ECO:0000313" key="2">
    <source>
        <dbReference type="EMBL" id="PCC39546.1"/>
    </source>
</evidence>
<dbReference type="Proteomes" id="UP000218598">
    <property type="component" value="Unassembled WGS sequence"/>
</dbReference>